<feature type="compositionally biased region" description="Acidic residues" evidence="1">
    <location>
        <begin position="63"/>
        <end position="73"/>
    </location>
</feature>
<evidence type="ECO:0000313" key="3">
    <source>
        <dbReference type="Proteomes" id="UP000887013"/>
    </source>
</evidence>
<dbReference type="AlphaFoldDB" id="A0A8X6PU55"/>
<comment type="caution">
    <text evidence="2">The sequence shown here is derived from an EMBL/GenBank/DDBJ whole genome shotgun (WGS) entry which is preliminary data.</text>
</comment>
<proteinExistence type="predicted"/>
<organism evidence="2 3">
    <name type="scientific">Nephila pilipes</name>
    <name type="common">Giant wood spider</name>
    <name type="synonym">Nephila maculata</name>
    <dbReference type="NCBI Taxonomy" id="299642"/>
    <lineage>
        <taxon>Eukaryota</taxon>
        <taxon>Metazoa</taxon>
        <taxon>Ecdysozoa</taxon>
        <taxon>Arthropoda</taxon>
        <taxon>Chelicerata</taxon>
        <taxon>Arachnida</taxon>
        <taxon>Araneae</taxon>
        <taxon>Araneomorphae</taxon>
        <taxon>Entelegynae</taxon>
        <taxon>Araneoidea</taxon>
        <taxon>Nephilidae</taxon>
        <taxon>Nephila</taxon>
    </lineage>
</organism>
<reference evidence="2" key="1">
    <citation type="submission" date="2020-08" db="EMBL/GenBank/DDBJ databases">
        <title>Multicomponent nature underlies the extraordinary mechanical properties of spider dragline silk.</title>
        <authorList>
            <person name="Kono N."/>
            <person name="Nakamura H."/>
            <person name="Mori M."/>
            <person name="Yoshida Y."/>
            <person name="Ohtoshi R."/>
            <person name="Malay A.D."/>
            <person name="Moran D.A.P."/>
            <person name="Tomita M."/>
            <person name="Numata K."/>
            <person name="Arakawa K."/>
        </authorList>
    </citation>
    <scope>NUCLEOTIDE SEQUENCE</scope>
</reference>
<feature type="region of interest" description="Disordered" evidence="1">
    <location>
        <begin position="25"/>
        <end position="73"/>
    </location>
</feature>
<accession>A0A8X6PU55</accession>
<evidence type="ECO:0000256" key="1">
    <source>
        <dbReference type="SAM" id="MobiDB-lite"/>
    </source>
</evidence>
<keyword evidence="3" id="KW-1185">Reference proteome</keyword>
<name>A0A8X6PU55_NEPPI</name>
<gene>
    <name evidence="2" type="ORF">NPIL_451341</name>
</gene>
<feature type="non-terminal residue" evidence="2">
    <location>
        <position position="1"/>
    </location>
</feature>
<dbReference type="Proteomes" id="UP000887013">
    <property type="component" value="Unassembled WGS sequence"/>
</dbReference>
<feature type="compositionally biased region" description="Polar residues" evidence="1">
    <location>
        <begin position="34"/>
        <end position="53"/>
    </location>
</feature>
<evidence type="ECO:0000313" key="2">
    <source>
        <dbReference type="EMBL" id="GFT89774.1"/>
    </source>
</evidence>
<dbReference type="EMBL" id="BMAW01073901">
    <property type="protein sequence ID" value="GFT89774.1"/>
    <property type="molecule type" value="Genomic_DNA"/>
</dbReference>
<protein>
    <submittedName>
        <fullName evidence="2">Uncharacterized protein</fullName>
    </submittedName>
</protein>
<sequence length="73" mass="8647">MLSRREREKTEHHWVYITEVESKRVAYSAEEPEPTTSEKVSSWIQKNPTSQKPRTPPYIFLFAEEDPSPEPTR</sequence>